<dbReference type="OrthoDB" id="8075495at2"/>
<keyword evidence="3 5" id="KW-1133">Transmembrane helix</keyword>
<dbReference type="Proteomes" id="UP000199300">
    <property type="component" value="Unassembled WGS sequence"/>
</dbReference>
<comment type="subcellular location">
    <subcellularLocation>
        <location evidence="1">Membrane</location>
        <topology evidence="1">Multi-pass membrane protein</topology>
    </subcellularLocation>
</comment>
<proteinExistence type="predicted"/>
<evidence type="ECO:0000256" key="4">
    <source>
        <dbReference type="ARBA" id="ARBA00023136"/>
    </source>
</evidence>
<organism evidence="6 7">
    <name type="scientific">Amphibacillus marinus</name>
    <dbReference type="NCBI Taxonomy" id="872970"/>
    <lineage>
        <taxon>Bacteria</taxon>
        <taxon>Bacillati</taxon>
        <taxon>Bacillota</taxon>
        <taxon>Bacilli</taxon>
        <taxon>Bacillales</taxon>
        <taxon>Bacillaceae</taxon>
        <taxon>Amphibacillus</taxon>
    </lineage>
</organism>
<dbReference type="RefSeq" id="WP_091500273.1">
    <property type="nucleotide sequence ID" value="NZ_FODJ01000017.1"/>
</dbReference>
<dbReference type="GO" id="GO:0005886">
    <property type="term" value="C:plasma membrane"/>
    <property type="evidence" value="ECO:0007669"/>
    <property type="project" value="UniProtKB-ARBA"/>
</dbReference>
<dbReference type="Pfam" id="PF02361">
    <property type="entry name" value="CbiQ"/>
    <property type="match status" value="1"/>
</dbReference>
<protein>
    <submittedName>
        <fullName evidence="6">Energy-coupling factor transport system permease protein</fullName>
    </submittedName>
</protein>
<dbReference type="CDD" id="cd16914">
    <property type="entry name" value="EcfT"/>
    <property type="match status" value="1"/>
</dbReference>
<dbReference type="PANTHER" id="PTHR33514:SF13">
    <property type="entry name" value="PROTEIN ABCI12, CHLOROPLASTIC"/>
    <property type="match status" value="1"/>
</dbReference>
<reference evidence="6 7" key="1">
    <citation type="submission" date="2016-10" db="EMBL/GenBank/DDBJ databases">
        <authorList>
            <person name="de Groot N.N."/>
        </authorList>
    </citation>
    <scope>NUCLEOTIDE SEQUENCE [LARGE SCALE GENOMIC DNA]</scope>
    <source>
        <strain evidence="6 7">CGMCC 1.10434</strain>
    </source>
</reference>
<evidence type="ECO:0000256" key="1">
    <source>
        <dbReference type="ARBA" id="ARBA00004141"/>
    </source>
</evidence>
<evidence type="ECO:0000256" key="3">
    <source>
        <dbReference type="ARBA" id="ARBA00022989"/>
    </source>
</evidence>
<evidence type="ECO:0000313" key="7">
    <source>
        <dbReference type="Proteomes" id="UP000199300"/>
    </source>
</evidence>
<dbReference type="STRING" id="872970.SAMN04488134_11724"/>
<feature type="transmembrane region" description="Helical" evidence="5">
    <location>
        <begin position="72"/>
        <end position="94"/>
    </location>
</feature>
<sequence length="265" mass="30157">MNKLMMGRYFSGDSFLHQLDPRTKLFATLYIIALLFFVENIWGFLLLFAVTFFIMHQTGIALVAFINGVKPLIWLILFAVMLRIFFTGGGIVYFRAGPVMLSSFGLITGFYTFSRFVLMIFISTVLTLTTKPIDLTDAIHALLKPLQIFRISINDFALMLSISLRFIPNLLDETTKIVDAQRARGVVFGKGNIIQQMKKLVPIVLPLFASSLKRAEELADVMEVKGYQSDQKRTRYRQLKWQVRDAVALLMIVLLTAAVVFVNRL</sequence>
<keyword evidence="2 5" id="KW-0812">Transmembrane</keyword>
<dbReference type="InterPro" id="IPR003339">
    <property type="entry name" value="ABC/ECF_trnsptr_transmembrane"/>
</dbReference>
<evidence type="ECO:0000313" key="6">
    <source>
        <dbReference type="EMBL" id="SEO91584.1"/>
    </source>
</evidence>
<evidence type="ECO:0000256" key="5">
    <source>
        <dbReference type="SAM" id="Phobius"/>
    </source>
</evidence>
<dbReference type="AlphaFoldDB" id="A0A1H8TLV6"/>
<dbReference type="EMBL" id="FODJ01000017">
    <property type="protein sequence ID" value="SEO91584.1"/>
    <property type="molecule type" value="Genomic_DNA"/>
</dbReference>
<dbReference type="PANTHER" id="PTHR33514">
    <property type="entry name" value="PROTEIN ABCI12, CHLOROPLASTIC"/>
    <property type="match status" value="1"/>
</dbReference>
<keyword evidence="7" id="KW-1185">Reference proteome</keyword>
<evidence type="ECO:0000256" key="2">
    <source>
        <dbReference type="ARBA" id="ARBA00022692"/>
    </source>
</evidence>
<feature type="transmembrane region" description="Helical" evidence="5">
    <location>
        <begin position="243"/>
        <end position="262"/>
    </location>
</feature>
<gene>
    <name evidence="6" type="ORF">SAMN04488134_11724</name>
</gene>
<feature type="transmembrane region" description="Helical" evidence="5">
    <location>
        <begin position="100"/>
        <end position="122"/>
    </location>
</feature>
<keyword evidence="4 5" id="KW-0472">Membrane</keyword>
<name>A0A1H8TLV6_9BACI</name>
<accession>A0A1H8TLV6</accession>